<dbReference type="Pfam" id="PF01439">
    <property type="entry name" value="Metallothio_2"/>
    <property type="match status" value="1"/>
</dbReference>
<feature type="region of interest" description="Disordered" evidence="6">
    <location>
        <begin position="19"/>
        <end position="44"/>
    </location>
</feature>
<gene>
    <name evidence="7" type="ORF">HKW66_Vig0202340</name>
</gene>
<evidence type="ECO:0000256" key="1">
    <source>
        <dbReference type="ARBA" id="ARBA00002568"/>
    </source>
</evidence>
<dbReference type="AlphaFoldDB" id="A0A8T0JST2"/>
<evidence type="ECO:0000256" key="5">
    <source>
        <dbReference type="RuleBase" id="RU369052"/>
    </source>
</evidence>
<evidence type="ECO:0000313" key="8">
    <source>
        <dbReference type="Proteomes" id="UP000743370"/>
    </source>
</evidence>
<evidence type="ECO:0000256" key="4">
    <source>
        <dbReference type="ARBA" id="ARBA00022851"/>
    </source>
</evidence>
<reference evidence="7 8" key="1">
    <citation type="submission" date="2020-05" db="EMBL/GenBank/DDBJ databases">
        <title>Vigna angularis (adzuki bean) Var. LongXiaoDou No. 4 denovo assembly.</title>
        <authorList>
            <person name="Xiang H."/>
        </authorList>
    </citation>
    <scope>NUCLEOTIDE SEQUENCE [LARGE SCALE GENOMIC DNA]</scope>
    <source>
        <tissue evidence="7">Leaf</tissue>
    </source>
</reference>
<organism evidence="7 8">
    <name type="scientific">Phaseolus angularis</name>
    <name type="common">Azuki bean</name>
    <name type="synonym">Vigna angularis</name>
    <dbReference type="NCBI Taxonomy" id="3914"/>
    <lineage>
        <taxon>Eukaryota</taxon>
        <taxon>Viridiplantae</taxon>
        <taxon>Streptophyta</taxon>
        <taxon>Embryophyta</taxon>
        <taxon>Tracheophyta</taxon>
        <taxon>Spermatophyta</taxon>
        <taxon>Magnoliopsida</taxon>
        <taxon>eudicotyledons</taxon>
        <taxon>Gunneridae</taxon>
        <taxon>Pentapetalae</taxon>
        <taxon>rosids</taxon>
        <taxon>fabids</taxon>
        <taxon>Fabales</taxon>
        <taxon>Fabaceae</taxon>
        <taxon>Papilionoideae</taxon>
        <taxon>50 kb inversion clade</taxon>
        <taxon>NPAAA clade</taxon>
        <taxon>indigoferoid/millettioid clade</taxon>
        <taxon>Phaseoleae</taxon>
        <taxon>Vigna</taxon>
    </lineage>
</organism>
<keyword evidence="4 5" id="KW-0480">Metal-thiolate cluster</keyword>
<evidence type="ECO:0000256" key="3">
    <source>
        <dbReference type="ARBA" id="ARBA00022723"/>
    </source>
</evidence>
<name>A0A8T0JST2_PHAAN</name>
<accession>A0A8T0JST2</accession>
<comment type="similarity">
    <text evidence="2 5">Belongs to the metallothionein superfamily. Type 15 family.</text>
</comment>
<dbReference type="EMBL" id="JABFOF010000009">
    <property type="protein sequence ID" value="KAG2380861.1"/>
    <property type="molecule type" value="Genomic_DNA"/>
</dbReference>
<protein>
    <recommendedName>
        <fullName evidence="5">Metallothionein-like protein</fullName>
    </recommendedName>
</protein>
<evidence type="ECO:0000313" key="7">
    <source>
        <dbReference type="EMBL" id="KAG2380861.1"/>
    </source>
</evidence>
<feature type="region of interest" description="Disordered" evidence="6">
    <location>
        <begin position="65"/>
        <end position="87"/>
    </location>
</feature>
<feature type="compositionally biased region" description="Polar residues" evidence="6">
    <location>
        <begin position="74"/>
        <end position="86"/>
    </location>
</feature>
<dbReference type="GO" id="GO:0046872">
    <property type="term" value="F:metal ion binding"/>
    <property type="evidence" value="ECO:0007669"/>
    <property type="project" value="UniProtKB-UniRule"/>
</dbReference>
<proteinExistence type="inferred from homology"/>
<comment type="function">
    <text evidence="1 5">Metallothioneins have a high content of cysteine residues that bind various heavy metals.</text>
</comment>
<evidence type="ECO:0000256" key="2">
    <source>
        <dbReference type="ARBA" id="ARBA00005802"/>
    </source>
</evidence>
<evidence type="ECO:0000256" key="6">
    <source>
        <dbReference type="SAM" id="MobiDB-lite"/>
    </source>
</evidence>
<sequence>MVDQKPPLFRVLAAAAKRRALRSNPKHPSTALKHHTEPLGRGFFSDRNMKQGYEYVIDTRVMLPRNTDRDGRNGNATDMKNVNPPKNNRMHVLANLEHLSFVMLAQNPAIARGKTHMEIRTYDMLNPLRIGSLDVLSKSEGSHDDSNSIENVADLSHHNGFFRQGRVVNVGAEAAAVVAATVAAELHGILCCNAEKSTTEILVLGVAPVIAQIDGVEMGVAAENSGCKCGSNCTCDPCNCPVEKFPRILHWLNINVGDNFIRCVMETGVVGDDVGASSKETSLCFMKTSPWWGP</sequence>
<keyword evidence="3 5" id="KW-0479">Metal-binding</keyword>
<dbReference type="Proteomes" id="UP000743370">
    <property type="component" value="Unassembled WGS sequence"/>
</dbReference>
<comment type="caution">
    <text evidence="7">The sequence shown here is derived from an EMBL/GenBank/DDBJ whole genome shotgun (WGS) entry which is preliminary data.</text>
</comment>
<dbReference type="InterPro" id="IPR000347">
    <property type="entry name" value="Metalthion_15p"/>
</dbReference>